<dbReference type="PANTHER" id="PTHR13954">
    <property type="entry name" value="IRE1-RELATED"/>
    <property type="match status" value="1"/>
</dbReference>
<keyword evidence="4 11" id="KW-0732">Signal</keyword>
<dbReference type="Gene3D" id="1.10.510.10">
    <property type="entry name" value="Transferase(Phosphotransferase) domain 1"/>
    <property type="match status" value="1"/>
</dbReference>
<feature type="compositionally biased region" description="Basic and acidic residues" evidence="10">
    <location>
        <begin position="666"/>
        <end position="677"/>
    </location>
</feature>
<dbReference type="PROSITE" id="PS51392">
    <property type="entry name" value="KEN"/>
    <property type="match status" value="1"/>
</dbReference>
<feature type="domain" description="Protein kinase" evidence="12">
    <location>
        <begin position="780"/>
        <end position="1088"/>
    </location>
</feature>
<dbReference type="GO" id="GO:0051082">
    <property type="term" value="F:unfolded protein binding"/>
    <property type="evidence" value="ECO:0007669"/>
    <property type="project" value="TreeGrafter"/>
</dbReference>
<dbReference type="VEuPathDB" id="FungiDB:AB675_548"/>
<feature type="compositionally biased region" description="Basic residues" evidence="10">
    <location>
        <begin position="718"/>
        <end position="738"/>
    </location>
</feature>
<dbReference type="GO" id="GO:0005524">
    <property type="term" value="F:ATP binding"/>
    <property type="evidence" value="ECO:0007669"/>
    <property type="project" value="UniProtKB-KW"/>
</dbReference>
<dbReference type="GO" id="GO:0004674">
    <property type="term" value="F:protein serine/threonine kinase activity"/>
    <property type="evidence" value="ECO:0007669"/>
    <property type="project" value="UniProtKB-KW"/>
</dbReference>
<dbReference type="GO" id="GO:0070059">
    <property type="term" value="P:intrinsic apoptotic signaling pathway in response to endoplasmic reticulum stress"/>
    <property type="evidence" value="ECO:0007669"/>
    <property type="project" value="TreeGrafter"/>
</dbReference>
<name>A0A0N1HYI1_9EURO</name>
<evidence type="ECO:0000256" key="5">
    <source>
        <dbReference type="ARBA" id="ARBA00022741"/>
    </source>
</evidence>
<comment type="catalytic activity">
    <reaction evidence="8">
        <text>L-threonyl-[protein] + ATP = O-phospho-L-threonyl-[protein] + ADP + H(+)</text>
        <dbReference type="Rhea" id="RHEA:46608"/>
        <dbReference type="Rhea" id="RHEA-COMP:11060"/>
        <dbReference type="Rhea" id="RHEA-COMP:11605"/>
        <dbReference type="ChEBI" id="CHEBI:15378"/>
        <dbReference type="ChEBI" id="CHEBI:30013"/>
        <dbReference type="ChEBI" id="CHEBI:30616"/>
        <dbReference type="ChEBI" id="CHEBI:61977"/>
        <dbReference type="ChEBI" id="CHEBI:456216"/>
        <dbReference type="EC" id="2.7.11.1"/>
    </reaction>
    <physiologicalReaction direction="left-to-right" evidence="8">
        <dbReference type="Rhea" id="RHEA:46609"/>
    </physiologicalReaction>
</comment>
<keyword evidence="7" id="KW-0067">ATP-binding</keyword>
<evidence type="ECO:0000259" key="12">
    <source>
        <dbReference type="PROSITE" id="PS50011"/>
    </source>
</evidence>
<dbReference type="EMBL" id="LFJN01000001">
    <property type="protein sequence ID" value="KPI45900.1"/>
    <property type="molecule type" value="Genomic_DNA"/>
</dbReference>
<evidence type="ECO:0000313" key="15">
    <source>
        <dbReference type="Proteomes" id="UP000038010"/>
    </source>
</evidence>
<keyword evidence="5" id="KW-0547">Nucleotide-binding</keyword>
<dbReference type="InterPro" id="IPR010513">
    <property type="entry name" value="KEN_dom"/>
</dbReference>
<dbReference type="InterPro" id="IPR000719">
    <property type="entry name" value="Prot_kinase_dom"/>
</dbReference>
<comment type="catalytic activity">
    <reaction evidence="9">
        <text>L-seryl-[protein] + ATP = O-phospho-L-seryl-[protein] + ADP + H(+)</text>
        <dbReference type="Rhea" id="RHEA:17989"/>
        <dbReference type="Rhea" id="RHEA-COMP:9863"/>
        <dbReference type="Rhea" id="RHEA-COMP:11604"/>
        <dbReference type="ChEBI" id="CHEBI:15378"/>
        <dbReference type="ChEBI" id="CHEBI:29999"/>
        <dbReference type="ChEBI" id="CHEBI:30616"/>
        <dbReference type="ChEBI" id="CHEBI:83421"/>
        <dbReference type="ChEBI" id="CHEBI:456216"/>
        <dbReference type="EC" id="2.7.11.1"/>
    </reaction>
    <physiologicalReaction direction="left-to-right" evidence="9">
        <dbReference type="Rhea" id="RHEA:17990"/>
    </physiologicalReaction>
</comment>
<feature type="compositionally biased region" description="Acidic residues" evidence="10">
    <location>
        <begin position="683"/>
        <end position="709"/>
    </location>
</feature>
<evidence type="ECO:0000256" key="1">
    <source>
        <dbReference type="ARBA" id="ARBA00012513"/>
    </source>
</evidence>
<dbReference type="EC" id="2.7.11.1" evidence="1"/>
<keyword evidence="2" id="KW-0723">Serine/threonine-protein kinase</keyword>
<evidence type="ECO:0000256" key="2">
    <source>
        <dbReference type="ARBA" id="ARBA00022527"/>
    </source>
</evidence>
<protein>
    <recommendedName>
        <fullName evidence="1">non-specific serine/threonine protein kinase</fullName>
        <ecNumber evidence="1">2.7.11.1</ecNumber>
    </recommendedName>
</protein>
<dbReference type="GO" id="GO:0004521">
    <property type="term" value="F:RNA endonuclease activity"/>
    <property type="evidence" value="ECO:0007669"/>
    <property type="project" value="InterPro"/>
</dbReference>
<sequence>MPPDLHRPPGRGGSGWFSTKTLLCLMLLLASASQQEIEYKNPVNSALTASTHTSQEQQYRKHQTGSRPSEIPRLRHDIPSPKFRSTKEDDEATYHIQNALAPALQQASVVRAPVTDPLESAVGLSAISPARSLQDWEAADMVLVATIDGRLQAKHRKTGKDMWTLDWRNGAPMIETIYPCNQTGEDGEECEQDYIFILEPTRDGALFVQHKDPAMGLQRLHLSVKDAAARSPYVMGNPPIVITAAQETSTLIVHGPTGQIIKEYPSPSLPKSERQCRRVQGLELNGDANFERDFINLGRIQYTIRIENKDLGQEICTIRYAEWIPNGADGDLQAQHTRPQDSLYIQPTYNGRVIAFEDEKPLWHDKLGSPTAQIFDVFRPIDPRDTDLVMLTRPMNSAPSALTRTWNDDSYRLGQVFVNKTADDMWYALSESSYPGVTLGASQARINTDPTVYPLDFSLKANDIVGLRTLDRGRSDSYMPPTIDAPSREIIVEPGKALNGSPKSAADSSQHSTDSQKPAMSQVVFILLLCIIGGGILTPAGKSFYHSLIGSPEGKITLAMPSDQSVHVETTSSKQDSTIESHVELLSKAETMIEAPSLTDTATETIEPVTTSLATLALADELSTTKPTEDIRPVEHRPEVLARVEPPKNGAPAEDEREEISQPQLDENHVTSEDRSETPSVVEPDDNDSDDDSNDESEPEENSDAEDETPVTGESQQKRKTKRGKRGGRGRNKNKKKQLTQDEDGALGQGRIREVTAKPKLVKEIARGTTIKVGKLKFDTGPANCLGTGSNGTSVFAGTYDERPVAVKRLLKQHSKVILSEIKTLLNHNEHENVVRFIGREESRDFNYIALDRYTTSLDQFVERPDRFPGLISPSEGYDIKDCLLQITKGVLYLHQLKLVHRDIKPQNVLVKPLNTARPASGPPQLRFVVSDFGLVKALSDGPESTYAQTANVTAAGTTGWRAPELLTAYGQANGFPNGIENESTHTAGSGTDPNSSTERTTRRATKAIDIFSLGCLYFYIITQGSHPFDVGGARFARDHNIQLDKYDTSGLRLHDFHYEAQNLVNQMIAQDPHERPDAEAILRHPYFWAYDTKIDFLCDVSDCFEQEKKGVDKIWDTTRRRTPEEQECLRKLDMLEALGPAVIGEGKDWLKKLPKNFLTEMGKQRKYTGTKMVDLLRAFRNKKAHWLDLPEEVRLQIISYGRAKPVHMSGSRVGLQIGNPVVISTANLNDRLPLPGLDKVDDEQKNKVTGPEFTKGYYDYWARQFPKLLCECYGMVKEKELVDVLGLARFF</sequence>
<evidence type="ECO:0000256" key="7">
    <source>
        <dbReference type="ARBA" id="ARBA00022840"/>
    </source>
</evidence>
<dbReference type="GO" id="GO:0006397">
    <property type="term" value="P:mRNA processing"/>
    <property type="evidence" value="ECO:0007669"/>
    <property type="project" value="InterPro"/>
</dbReference>
<feature type="domain" description="KEN" evidence="13">
    <location>
        <begin position="1091"/>
        <end position="1292"/>
    </location>
</feature>
<dbReference type="Gene3D" id="3.30.200.20">
    <property type="entry name" value="Phosphorylase Kinase, domain 1"/>
    <property type="match status" value="1"/>
</dbReference>
<dbReference type="FunFam" id="3.30.200.20:FF:000077">
    <property type="entry name" value="Putative Serine/threonine-protein kinase/endoribonuclease IRE1"/>
    <property type="match status" value="1"/>
</dbReference>
<evidence type="ECO:0000256" key="8">
    <source>
        <dbReference type="ARBA" id="ARBA00048659"/>
    </source>
</evidence>
<feature type="region of interest" description="Disordered" evidence="10">
    <location>
        <begin position="50"/>
        <end position="86"/>
    </location>
</feature>
<dbReference type="RefSeq" id="XP_018005863.1">
    <property type="nucleotide sequence ID" value="XM_018145702.1"/>
</dbReference>
<dbReference type="GO" id="GO:0036498">
    <property type="term" value="P:IRE1-mediated unfolded protein response"/>
    <property type="evidence" value="ECO:0007669"/>
    <property type="project" value="TreeGrafter"/>
</dbReference>
<feature type="chain" id="PRO_5005873606" description="non-specific serine/threonine protein kinase" evidence="11">
    <location>
        <begin position="35"/>
        <end position="1292"/>
    </location>
</feature>
<dbReference type="InterPro" id="IPR038357">
    <property type="entry name" value="KEN_sf"/>
</dbReference>
<comment type="caution">
    <text evidence="14">The sequence shown here is derived from an EMBL/GenBank/DDBJ whole genome shotgun (WGS) entry which is preliminary data.</text>
</comment>
<dbReference type="InterPro" id="IPR008271">
    <property type="entry name" value="Ser/Thr_kinase_AS"/>
</dbReference>
<feature type="region of interest" description="Disordered" evidence="10">
    <location>
        <begin position="495"/>
        <end position="514"/>
    </location>
</feature>
<dbReference type="Pfam" id="PF00069">
    <property type="entry name" value="Pkinase"/>
    <property type="match status" value="1"/>
</dbReference>
<feature type="compositionally biased region" description="Basic and acidic residues" evidence="10">
    <location>
        <begin position="70"/>
        <end position="79"/>
    </location>
</feature>
<keyword evidence="15" id="KW-1185">Reference proteome</keyword>
<feature type="region of interest" description="Disordered" evidence="10">
    <location>
        <begin position="624"/>
        <end position="751"/>
    </location>
</feature>
<reference evidence="14 15" key="1">
    <citation type="submission" date="2015-06" db="EMBL/GenBank/DDBJ databases">
        <title>Draft genome of the ant-associated black yeast Phialophora attae CBS 131958.</title>
        <authorList>
            <person name="Moreno L.F."/>
            <person name="Stielow B.J."/>
            <person name="de Hoog S."/>
            <person name="Vicente V.A."/>
            <person name="Weiss V.A."/>
            <person name="de Vries M."/>
            <person name="Cruz L.M."/>
            <person name="Souza E.M."/>
        </authorList>
    </citation>
    <scope>NUCLEOTIDE SEQUENCE [LARGE SCALE GENOMIC DNA]</scope>
    <source>
        <strain evidence="14 15">CBS 131958</strain>
    </source>
</reference>
<feature type="region of interest" description="Disordered" evidence="10">
    <location>
        <begin position="977"/>
        <end position="1002"/>
    </location>
</feature>
<dbReference type="OrthoDB" id="63989at2759"/>
<dbReference type="PANTHER" id="PTHR13954:SF6">
    <property type="entry name" value="NON-SPECIFIC SERINE_THREONINE PROTEIN KINASE"/>
    <property type="match status" value="1"/>
</dbReference>
<gene>
    <name evidence="14" type="ORF">AB675_548</name>
</gene>
<dbReference type="Pfam" id="PF06479">
    <property type="entry name" value="Ribonuc_2-5A"/>
    <property type="match status" value="1"/>
</dbReference>
<dbReference type="InterPro" id="IPR045133">
    <property type="entry name" value="IRE1/2-like"/>
</dbReference>
<evidence type="ECO:0000256" key="4">
    <source>
        <dbReference type="ARBA" id="ARBA00022729"/>
    </source>
</evidence>
<evidence type="ECO:0000259" key="13">
    <source>
        <dbReference type="PROSITE" id="PS51392"/>
    </source>
</evidence>
<dbReference type="Gene3D" id="1.20.1440.180">
    <property type="entry name" value="KEN domain"/>
    <property type="match status" value="1"/>
</dbReference>
<evidence type="ECO:0000256" key="11">
    <source>
        <dbReference type="SAM" id="SignalP"/>
    </source>
</evidence>
<dbReference type="SMART" id="SM00220">
    <property type="entry name" value="S_TKc"/>
    <property type="match status" value="1"/>
</dbReference>
<dbReference type="PROSITE" id="PS00108">
    <property type="entry name" value="PROTEIN_KINASE_ST"/>
    <property type="match status" value="1"/>
</dbReference>
<evidence type="ECO:0000256" key="3">
    <source>
        <dbReference type="ARBA" id="ARBA00022679"/>
    </source>
</evidence>
<dbReference type="PROSITE" id="PS50011">
    <property type="entry name" value="PROTEIN_KINASE_DOM"/>
    <property type="match status" value="1"/>
</dbReference>
<dbReference type="Proteomes" id="UP000038010">
    <property type="component" value="Unassembled WGS sequence"/>
</dbReference>
<proteinExistence type="predicted"/>
<organism evidence="14 15">
    <name type="scientific">Cyphellophora attinorum</name>
    <dbReference type="NCBI Taxonomy" id="1664694"/>
    <lineage>
        <taxon>Eukaryota</taxon>
        <taxon>Fungi</taxon>
        <taxon>Dikarya</taxon>
        <taxon>Ascomycota</taxon>
        <taxon>Pezizomycotina</taxon>
        <taxon>Eurotiomycetes</taxon>
        <taxon>Chaetothyriomycetidae</taxon>
        <taxon>Chaetothyriales</taxon>
        <taxon>Cyphellophoraceae</taxon>
        <taxon>Cyphellophora</taxon>
    </lineage>
</organism>
<dbReference type="STRING" id="1664694.A0A0N1HYI1"/>
<accession>A0A0N1HYI1</accession>
<dbReference type="GeneID" id="28737572"/>
<dbReference type="InterPro" id="IPR011009">
    <property type="entry name" value="Kinase-like_dom_sf"/>
</dbReference>
<dbReference type="GO" id="GO:1990604">
    <property type="term" value="C:IRE1-TRAF2-ASK1 complex"/>
    <property type="evidence" value="ECO:0007669"/>
    <property type="project" value="TreeGrafter"/>
</dbReference>
<evidence type="ECO:0000313" key="14">
    <source>
        <dbReference type="EMBL" id="KPI45900.1"/>
    </source>
</evidence>
<evidence type="ECO:0000256" key="6">
    <source>
        <dbReference type="ARBA" id="ARBA00022777"/>
    </source>
</evidence>
<feature type="compositionally biased region" description="Polar residues" evidence="10">
    <location>
        <begin position="981"/>
        <end position="999"/>
    </location>
</feature>
<evidence type="ECO:0000256" key="9">
    <source>
        <dbReference type="ARBA" id="ARBA00048977"/>
    </source>
</evidence>
<dbReference type="SUPFAM" id="SSF56112">
    <property type="entry name" value="Protein kinase-like (PK-like)"/>
    <property type="match status" value="1"/>
</dbReference>
<evidence type="ECO:0000256" key="10">
    <source>
        <dbReference type="SAM" id="MobiDB-lite"/>
    </source>
</evidence>
<feature type="compositionally biased region" description="Basic and acidic residues" evidence="10">
    <location>
        <begin position="627"/>
        <end position="646"/>
    </location>
</feature>
<feature type="signal peptide" evidence="11">
    <location>
        <begin position="1"/>
        <end position="34"/>
    </location>
</feature>
<keyword evidence="6 14" id="KW-0418">Kinase</keyword>
<keyword evidence="3" id="KW-0808">Transferase</keyword>